<gene>
    <name evidence="15" type="ORF">PV327_009407</name>
</gene>
<reference evidence="15" key="2">
    <citation type="submission" date="2023-03" db="EMBL/GenBank/DDBJ databases">
        <authorList>
            <person name="Inwood S.N."/>
            <person name="Skelly J.G."/>
            <person name="Guhlin J."/>
            <person name="Harrop T.W.R."/>
            <person name="Goldson S.G."/>
            <person name="Dearden P.K."/>
        </authorList>
    </citation>
    <scope>NUCLEOTIDE SEQUENCE</scope>
    <source>
        <strain evidence="15">Lincoln</strain>
        <tissue evidence="15">Whole body</tissue>
    </source>
</reference>
<dbReference type="Gene3D" id="1.20.1280.290">
    <property type="match status" value="2"/>
</dbReference>
<dbReference type="GO" id="GO:0000139">
    <property type="term" value="C:Golgi membrane"/>
    <property type="evidence" value="ECO:0007669"/>
    <property type="project" value="UniProtKB-SubCell"/>
</dbReference>
<evidence type="ECO:0000256" key="4">
    <source>
        <dbReference type="ARBA" id="ARBA00021741"/>
    </source>
</evidence>
<dbReference type="AlphaFoldDB" id="A0AA39KVV1"/>
<evidence type="ECO:0000256" key="3">
    <source>
        <dbReference type="ARBA" id="ARBA00007809"/>
    </source>
</evidence>
<evidence type="ECO:0000256" key="7">
    <source>
        <dbReference type="ARBA" id="ARBA00022597"/>
    </source>
</evidence>
<evidence type="ECO:0000256" key="2">
    <source>
        <dbReference type="ARBA" id="ARBA00004653"/>
    </source>
</evidence>
<dbReference type="GO" id="GO:0051119">
    <property type="term" value="F:sugar transmembrane transporter activity"/>
    <property type="evidence" value="ECO:0007669"/>
    <property type="project" value="InterPro"/>
</dbReference>
<keyword evidence="6" id="KW-1003">Cell membrane</keyword>
<sequence length="442" mass="51028">MVSESYKELLATTASICTVLQFLAGILVCKKYIINGTTGETSGFSFVACLLSCSFWLRYGQLIGDSFVIWVNITGTFLQLSYIAVYTKYCTQKSLILKQFISSVIFITIVYFYSIINQDKAEVTSQIGLLSCALTILFFASPLTMLAHVIREKNADSLPFPVIIASFVVSCQWFAYGILLNDPFIQMPNFLGCILSAFQLSLFTIYPTKKYIDSHVDRKSKEDEIVKNEVRKGLKQRNKDIYAQLIRNEIKDSIIAKRQEDNLKKDQNKTKTKQISDRYMVNEQDFDKFMKEVNTEFERESKTVNTDKMANRNKKRQRNYEGSESKEEKILKKTNDEKTEEEIKKKKKAVVESENESDTSDMNVEENKETSNEAGAIIEQTIQEGRKDKQENRKNETTNFQIRRDYSHGEAEPIKMLYKKKKKSVVHLRSTKRKKCDADKNI</sequence>
<keyword evidence="16" id="KW-1185">Reference proteome</keyword>
<evidence type="ECO:0000313" key="16">
    <source>
        <dbReference type="Proteomes" id="UP001168972"/>
    </source>
</evidence>
<keyword evidence="7" id="KW-0762">Sugar transport</keyword>
<evidence type="ECO:0000256" key="14">
    <source>
        <dbReference type="SAM" id="Phobius"/>
    </source>
</evidence>
<feature type="transmembrane region" description="Helical" evidence="14">
    <location>
        <begin position="185"/>
        <end position="206"/>
    </location>
</feature>
<keyword evidence="8 14" id="KW-0812">Transmembrane</keyword>
<keyword evidence="10 14" id="KW-1133">Transmembrane helix</keyword>
<evidence type="ECO:0000256" key="11">
    <source>
        <dbReference type="ARBA" id="ARBA00023034"/>
    </source>
</evidence>
<keyword evidence="11" id="KW-0333">Golgi apparatus</keyword>
<keyword evidence="5" id="KW-0813">Transport</keyword>
<evidence type="ECO:0000256" key="6">
    <source>
        <dbReference type="ARBA" id="ARBA00022475"/>
    </source>
</evidence>
<protein>
    <recommendedName>
        <fullName evidence="4">Sugar transporter SWEET1</fullName>
    </recommendedName>
</protein>
<organism evidence="15 16">
    <name type="scientific">Microctonus hyperodae</name>
    <name type="common">Parasitoid wasp</name>
    <dbReference type="NCBI Taxonomy" id="165561"/>
    <lineage>
        <taxon>Eukaryota</taxon>
        <taxon>Metazoa</taxon>
        <taxon>Ecdysozoa</taxon>
        <taxon>Arthropoda</taxon>
        <taxon>Hexapoda</taxon>
        <taxon>Insecta</taxon>
        <taxon>Pterygota</taxon>
        <taxon>Neoptera</taxon>
        <taxon>Endopterygota</taxon>
        <taxon>Hymenoptera</taxon>
        <taxon>Apocrita</taxon>
        <taxon>Ichneumonoidea</taxon>
        <taxon>Braconidae</taxon>
        <taxon>Euphorinae</taxon>
        <taxon>Microctonus</taxon>
    </lineage>
</organism>
<dbReference type="FunFam" id="1.20.1280.290:FF:000004">
    <property type="entry name" value="Sugar transporter SWEET"/>
    <property type="match status" value="1"/>
</dbReference>
<evidence type="ECO:0000256" key="9">
    <source>
        <dbReference type="ARBA" id="ARBA00022737"/>
    </source>
</evidence>
<feature type="transmembrane region" description="Helical" evidence="14">
    <location>
        <begin position="97"/>
        <end position="115"/>
    </location>
</feature>
<feature type="compositionally biased region" description="Basic and acidic residues" evidence="13">
    <location>
        <begin position="384"/>
        <end position="413"/>
    </location>
</feature>
<dbReference type="PANTHER" id="PTHR10791:SF112">
    <property type="entry name" value="SUGAR TRANSPORTER SWEET1"/>
    <property type="match status" value="1"/>
</dbReference>
<accession>A0AA39KVV1</accession>
<feature type="transmembrane region" description="Helical" evidence="14">
    <location>
        <begin position="67"/>
        <end position="85"/>
    </location>
</feature>
<dbReference type="EMBL" id="JAQQBR010000005">
    <property type="protein sequence ID" value="KAK0175675.1"/>
    <property type="molecule type" value="Genomic_DNA"/>
</dbReference>
<reference evidence="15" key="1">
    <citation type="journal article" date="2023" name="bioRxiv">
        <title>Scaffold-level genome assemblies of two parasitoid biocontrol wasps reveal the parthenogenesis mechanism and an associated novel virus.</title>
        <authorList>
            <person name="Inwood S."/>
            <person name="Skelly J."/>
            <person name="Guhlin J."/>
            <person name="Harrop T."/>
            <person name="Goldson S."/>
            <person name="Dearden P."/>
        </authorList>
    </citation>
    <scope>NUCLEOTIDE SEQUENCE</scope>
    <source>
        <strain evidence="15">Lincoln</strain>
        <tissue evidence="15">Whole body</tissue>
    </source>
</reference>
<evidence type="ECO:0000256" key="10">
    <source>
        <dbReference type="ARBA" id="ARBA00022989"/>
    </source>
</evidence>
<dbReference type="GO" id="GO:0005886">
    <property type="term" value="C:plasma membrane"/>
    <property type="evidence" value="ECO:0007669"/>
    <property type="project" value="UniProtKB-SubCell"/>
</dbReference>
<evidence type="ECO:0000256" key="1">
    <source>
        <dbReference type="ARBA" id="ARBA00004651"/>
    </source>
</evidence>
<feature type="transmembrane region" description="Helical" evidence="14">
    <location>
        <begin position="12"/>
        <end position="29"/>
    </location>
</feature>
<keyword evidence="12 14" id="KW-0472">Membrane</keyword>
<feature type="transmembrane region" description="Helical" evidence="14">
    <location>
        <begin position="41"/>
        <end position="61"/>
    </location>
</feature>
<evidence type="ECO:0000256" key="12">
    <source>
        <dbReference type="ARBA" id="ARBA00023136"/>
    </source>
</evidence>
<dbReference type="InterPro" id="IPR047664">
    <property type="entry name" value="SWEET"/>
</dbReference>
<evidence type="ECO:0000256" key="8">
    <source>
        <dbReference type="ARBA" id="ARBA00022692"/>
    </source>
</evidence>
<feature type="transmembrane region" description="Helical" evidence="14">
    <location>
        <begin position="158"/>
        <end position="179"/>
    </location>
</feature>
<dbReference type="PANTHER" id="PTHR10791">
    <property type="entry name" value="RAG1-ACTIVATING PROTEIN 1"/>
    <property type="match status" value="1"/>
</dbReference>
<comment type="similarity">
    <text evidence="3">Belongs to the SWEET sugar transporter family.</text>
</comment>
<dbReference type="Pfam" id="PF03083">
    <property type="entry name" value="MtN3_slv"/>
    <property type="match status" value="2"/>
</dbReference>
<evidence type="ECO:0000256" key="13">
    <source>
        <dbReference type="SAM" id="MobiDB-lite"/>
    </source>
</evidence>
<feature type="compositionally biased region" description="Basic and acidic residues" evidence="13">
    <location>
        <begin position="318"/>
        <end position="344"/>
    </location>
</feature>
<proteinExistence type="inferred from homology"/>
<name>A0AA39KVV1_MICHY</name>
<comment type="subcellular location">
    <subcellularLocation>
        <location evidence="1">Cell membrane</location>
        <topology evidence="1">Multi-pass membrane protein</topology>
    </subcellularLocation>
    <subcellularLocation>
        <location evidence="2">Golgi apparatus membrane</location>
        <topology evidence="2">Multi-pass membrane protein</topology>
    </subcellularLocation>
</comment>
<evidence type="ECO:0000256" key="5">
    <source>
        <dbReference type="ARBA" id="ARBA00022448"/>
    </source>
</evidence>
<feature type="region of interest" description="Disordered" evidence="13">
    <location>
        <begin position="298"/>
        <end position="415"/>
    </location>
</feature>
<dbReference type="Proteomes" id="UP001168972">
    <property type="component" value="Unassembled WGS sequence"/>
</dbReference>
<dbReference type="InterPro" id="IPR004316">
    <property type="entry name" value="SWEET_rpt"/>
</dbReference>
<comment type="caution">
    <text evidence="15">The sequence shown here is derived from an EMBL/GenBank/DDBJ whole genome shotgun (WGS) entry which is preliminary data.</text>
</comment>
<keyword evidence="9" id="KW-0677">Repeat</keyword>
<feature type="transmembrane region" description="Helical" evidence="14">
    <location>
        <begin position="127"/>
        <end position="146"/>
    </location>
</feature>
<evidence type="ECO:0000313" key="15">
    <source>
        <dbReference type="EMBL" id="KAK0175675.1"/>
    </source>
</evidence>